<feature type="region of interest" description="Disordered" evidence="1">
    <location>
        <begin position="490"/>
        <end position="518"/>
    </location>
</feature>
<organism evidence="3 4">
    <name type="scientific">Polyplax serrata</name>
    <name type="common">Common mouse louse</name>
    <dbReference type="NCBI Taxonomy" id="468196"/>
    <lineage>
        <taxon>Eukaryota</taxon>
        <taxon>Metazoa</taxon>
        <taxon>Ecdysozoa</taxon>
        <taxon>Arthropoda</taxon>
        <taxon>Hexapoda</taxon>
        <taxon>Insecta</taxon>
        <taxon>Pterygota</taxon>
        <taxon>Neoptera</taxon>
        <taxon>Paraneoptera</taxon>
        <taxon>Psocodea</taxon>
        <taxon>Troctomorpha</taxon>
        <taxon>Phthiraptera</taxon>
        <taxon>Anoplura</taxon>
        <taxon>Polyplacidae</taxon>
        <taxon>Polyplax</taxon>
    </lineage>
</organism>
<comment type="caution">
    <text evidence="3">The sequence shown here is derived from an EMBL/GenBank/DDBJ whole genome shotgun (WGS) entry which is preliminary data.</text>
</comment>
<dbReference type="SUPFAM" id="SSF57667">
    <property type="entry name" value="beta-beta-alpha zinc fingers"/>
    <property type="match status" value="1"/>
</dbReference>
<feature type="compositionally biased region" description="Basic and acidic residues" evidence="1">
    <location>
        <begin position="78"/>
        <end position="89"/>
    </location>
</feature>
<dbReference type="PROSITE" id="PS00028">
    <property type="entry name" value="ZINC_FINGER_C2H2_1"/>
    <property type="match status" value="1"/>
</dbReference>
<feature type="domain" description="C2H2-type" evidence="2">
    <location>
        <begin position="436"/>
        <end position="458"/>
    </location>
</feature>
<dbReference type="EMBL" id="JAWJWF010000045">
    <property type="protein sequence ID" value="KAK6627227.1"/>
    <property type="molecule type" value="Genomic_DNA"/>
</dbReference>
<feature type="compositionally biased region" description="Basic and acidic residues" evidence="1">
    <location>
        <begin position="584"/>
        <end position="611"/>
    </location>
</feature>
<dbReference type="Proteomes" id="UP001359485">
    <property type="component" value="Unassembled WGS sequence"/>
</dbReference>
<dbReference type="InterPro" id="IPR036236">
    <property type="entry name" value="Znf_C2H2_sf"/>
</dbReference>
<sequence>MSSRGRFSSRGGSSYRGGGRGESSYRGSRGGGGGSGGAGYSTSRGYSGSRGRGSYYPKYETSSSKYSTDSGTRYSSHTRMDEPSYRKPESYGSSRDHSHHRSDIDMGRKRMRSDSYSQNQGSTGSRRSHEMEDYRGSGSRYMTSNSYTDSRSYSENRGVFKKPRLSDNFKSKEEYRGRKEASRSTVPATKLRSFRGRYIRGRAILRRGGDSFLSRKRAVFSSSKTSELLALRRKMLKLRRFRDRAKLRVPEEKKKESKGIEESTGQTSDLSASDFDGQNGVEKKTEETETKSEEKKEKAKVKKEGEACDGESEYREKEKPKKSEERGDFFRRSFMKLQCPQCSMKCVTFKQYSLHLYHPTHAKAMKQKSQQLKQSLAAMRIAQRARQKKMDEEDLTSMSTKLTFCFICKLSYSQDKSVHQTSDAHKKLKNFLQPYCTVCRISFKSPMSYERHLCSLDHMKKKNILDERLGKTKGSSMEYLDNYMVLDSVGSGDEVEDSKDEKTEETTKSENKSGEEDEDDINIGVEFIRKVEAFYCEVCRFYLPRLADEEKALRTHCRTQNHYLRYLRFGNSKLLQQIQNKKLKEESEKAGDEKTEVKAEDGAKESENHEDGVDDEDKLWADVTDLLSQVEPEAKSDDEDEEEGGRFDRFRSNEKKENGEVSTTEEGIADKESDGGVAETAVKQVAEEAM</sequence>
<dbReference type="InterPro" id="IPR026811">
    <property type="entry name" value="CIZ1"/>
</dbReference>
<reference evidence="3 4" key="1">
    <citation type="submission" date="2023-09" db="EMBL/GenBank/DDBJ databases">
        <title>Genomes of two closely related lineages of the louse Polyplax serrata with different host specificities.</title>
        <authorList>
            <person name="Martinu J."/>
            <person name="Tarabai H."/>
            <person name="Stefka J."/>
            <person name="Hypsa V."/>
        </authorList>
    </citation>
    <scope>NUCLEOTIDE SEQUENCE [LARGE SCALE GENOMIC DNA]</scope>
    <source>
        <strain evidence="3">98ZLc_SE</strain>
    </source>
</reference>
<proteinExistence type="predicted"/>
<feature type="compositionally biased region" description="Basic and acidic residues" evidence="1">
    <location>
        <begin position="499"/>
        <end position="514"/>
    </location>
</feature>
<feature type="compositionally biased region" description="Gly residues" evidence="1">
    <location>
        <begin position="28"/>
        <end position="39"/>
    </location>
</feature>
<feature type="region of interest" description="Disordered" evidence="1">
    <location>
        <begin position="249"/>
        <end position="325"/>
    </location>
</feature>
<evidence type="ECO:0000256" key="1">
    <source>
        <dbReference type="SAM" id="MobiDB-lite"/>
    </source>
</evidence>
<feature type="region of interest" description="Disordered" evidence="1">
    <location>
        <begin position="584"/>
        <end position="678"/>
    </location>
</feature>
<dbReference type="PANTHER" id="PTHR15491">
    <property type="match status" value="1"/>
</dbReference>
<dbReference type="PANTHER" id="PTHR15491:SF18">
    <property type="entry name" value="CIZ1 ZINC FINGER PROTEIN, ISOFORM A"/>
    <property type="match status" value="1"/>
</dbReference>
<feature type="compositionally biased region" description="Polar residues" evidence="1">
    <location>
        <begin position="114"/>
        <end position="125"/>
    </location>
</feature>
<feature type="compositionally biased region" description="Low complexity" evidence="1">
    <location>
        <begin position="40"/>
        <end position="56"/>
    </location>
</feature>
<gene>
    <name evidence="3" type="ORF">RUM44_009704</name>
</gene>
<feature type="compositionally biased region" description="Basic and acidic residues" evidence="1">
    <location>
        <begin position="249"/>
        <end position="261"/>
    </location>
</feature>
<feature type="compositionally biased region" description="Basic and acidic residues" evidence="1">
    <location>
        <begin position="644"/>
        <end position="659"/>
    </location>
</feature>
<dbReference type="InterPro" id="IPR013087">
    <property type="entry name" value="Znf_C2H2_type"/>
</dbReference>
<feature type="compositionally biased region" description="Low complexity" evidence="1">
    <location>
        <begin position="1"/>
        <end position="13"/>
    </location>
</feature>
<evidence type="ECO:0000313" key="3">
    <source>
        <dbReference type="EMBL" id="KAK6627227.1"/>
    </source>
</evidence>
<feature type="region of interest" description="Disordered" evidence="1">
    <location>
        <begin position="1"/>
        <end position="188"/>
    </location>
</feature>
<dbReference type="InterPro" id="IPR003604">
    <property type="entry name" value="Matrin/U1-like-C_Znf_C2H2"/>
</dbReference>
<feature type="compositionally biased region" description="Basic and acidic residues" evidence="1">
    <location>
        <begin position="281"/>
        <end position="325"/>
    </location>
</feature>
<feature type="compositionally biased region" description="Basic and acidic residues" evidence="1">
    <location>
        <begin position="164"/>
        <end position="182"/>
    </location>
</feature>
<protein>
    <recommendedName>
        <fullName evidence="2">C2H2-type domain-containing protein</fullName>
    </recommendedName>
</protein>
<name>A0ABR1AV59_POLSC</name>
<evidence type="ECO:0000259" key="2">
    <source>
        <dbReference type="PROSITE" id="PS00028"/>
    </source>
</evidence>
<feature type="compositionally biased region" description="Polar residues" evidence="1">
    <location>
        <begin position="140"/>
        <end position="155"/>
    </location>
</feature>
<feature type="compositionally biased region" description="Polar residues" evidence="1">
    <location>
        <begin position="60"/>
        <end position="77"/>
    </location>
</feature>
<evidence type="ECO:0000313" key="4">
    <source>
        <dbReference type="Proteomes" id="UP001359485"/>
    </source>
</evidence>
<dbReference type="SMART" id="SM00451">
    <property type="entry name" value="ZnF_U1"/>
    <property type="match status" value="2"/>
</dbReference>
<dbReference type="SMART" id="SM00355">
    <property type="entry name" value="ZnF_C2H2"/>
    <property type="match status" value="3"/>
</dbReference>
<keyword evidence="4" id="KW-1185">Reference proteome</keyword>
<accession>A0ABR1AV59</accession>